<dbReference type="Pfam" id="PF13742">
    <property type="entry name" value="tRNA_anti_2"/>
    <property type="match status" value="1"/>
</dbReference>
<comment type="catalytic activity">
    <reaction evidence="5 6">
        <text>Exonucleolytic cleavage in either 5'- to 3'- or 3'- to 5'-direction to yield nucleoside 5'-phosphates.</text>
        <dbReference type="EC" id="3.1.11.6"/>
    </reaction>
</comment>
<organism evidence="9 10">
    <name type="scientific">Aquibacillus salsiterrae</name>
    <dbReference type="NCBI Taxonomy" id="2950439"/>
    <lineage>
        <taxon>Bacteria</taxon>
        <taxon>Bacillati</taxon>
        <taxon>Bacillota</taxon>
        <taxon>Bacilli</taxon>
        <taxon>Bacillales</taxon>
        <taxon>Bacillaceae</taxon>
        <taxon>Aquibacillus</taxon>
    </lineage>
</organism>
<keyword evidence="3 5" id="KW-0378">Hydrolase</keyword>
<dbReference type="EMBL" id="JAMQKC010000001">
    <property type="protein sequence ID" value="MDC3415481.1"/>
    <property type="molecule type" value="Genomic_DNA"/>
</dbReference>
<name>A0A9X4ADJ9_9BACI</name>
<evidence type="ECO:0000256" key="3">
    <source>
        <dbReference type="ARBA" id="ARBA00022801"/>
    </source>
</evidence>
<dbReference type="RefSeq" id="WP_272444441.1">
    <property type="nucleotide sequence ID" value="NZ_JAMQKC010000001.1"/>
</dbReference>
<comment type="caution">
    <text evidence="9">The sequence shown here is derived from an EMBL/GenBank/DDBJ whole genome shotgun (WGS) entry which is preliminary data.</text>
</comment>
<dbReference type="EC" id="3.1.11.6" evidence="5"/>
<evidence type="ECO:0000256" key="4">
    <source>
        <dbReference type="ARBA" id="ARBA00022839"/>
    </source>
</evidence>
<evidence type="ECO:0000256" key="5">
    <source>
        <dbReference type="HAMAP-Rule" id="MF_00378"/>
    </source>
</evidence>
<feature type="domain" description="Exonuclease VII large subunit C-terminal" evidence="7">
    <location>
        <begin position="124"/>
        <end position="439"/>
    </location>
</feature>
<keyword evidence="1 5" id="KW-0963">Cytoplasm</keyword>
<dbReference type="PANTHER" id="PTHR30008">
    <property type="entry name" value="EXODEOXYRIBONUCLEASE 7 LARGE SUBUNIT"/>
    <property type="match status" value="1"/>
</dbReference>
<comment type="function">
    <text evidence="5">Bidirectionally degrades single-stranded DNA into large acid-insoluble oligonucleotides, which are then degraded further into small acid-soluble oligonucleotides.</text>
</comment>
<sequence length="456" mass="51837">MEQNYLTVTALTRYMKRKFELDKNLNDVWIKGEISNFNQHSRGHMYFTIKDDYSRIQAVMFAGNNRFLKFKPENGMRALIRGDISVYEPQGQYQLYIKQMEPDGVGSLFLAYEQLKEQLSKEGLFDSSRKKTIPRFPNHIGVVTSPTGAAVRDILITIKRRYPLLKVTILPVLVQGSNAPSSIVKAIQFANQLNLFDVLIVGRGGGSIEELWSFNEEIVARAIATSTIPIISAVGHETDFTISDLVADVRAATPTGAAELAVPSSEELMNHVGALYKSLNRALSEKMKQSSERLTKLNKSYAFRYPEQLIVQKEQQLDRNLDRLTRSLRTISMSKHERVNHLSKRLMQKHPSKLLNQYKVDLANLVNKNQQMFNMIYHKQETTFERLVDKLTLLNPLNTMKRGYSISFTKDGKVIQSTKRVQLGEQITVKLVDGSLDCQVLGMEEEKKNGENGSNV</sequence>
<dbReference type="GO" id="GO:0006308">
    <property type="term" value="P:DNA catabolic process"/>
    <property type="evidence" value="ECO:0007669"/>
    <property type="project" value="UniProtKB-UniRule"/>
</dbReference>
<keyword evidence="4 5" id="KW-0269">Exonuclease</keyword>
<evidence type="ECO:0000256" key="6">
    <source>
        <dbReference type="RuleBase" id="RU004355"/>
    </source>
</evidence>
<comment type="subcellular location">
    <subcellularLocation>
        <location evidence="5 6">Cytoplasm</location>
    </subcellularLocation>
</comment>
<reference evidence="9" key="1">
    <citation type="submission" date="2022-06" db="EMBL/GenBank/DDBJ databases">
        <title>Aquibacillus sp. a new bacterium isolated from soil saline samples.</title>
        <authorList>
            <person name="Galisteo C."/>
            <person name="De La Haba R."/>
            <person name="Sanchez-Porro C."/>
            <person name="Ventosa A."/>
        </authorList>
    </citation>
    <scope>NUCLEOTIDE SEQUENCE</scope>
    <source>
        <strain evidence="9">3ASR75-54</strain>
    </source>
</reference>
<dbReference type="GO" id="GO:0003676">
    <property type="term" value="F:nucleic acid binding"/>
    <property type="evidence" value="ECO:0007669"/>
    <property type="project" value="InterPro"/>
</dbReference>
<dbReference type="NCBIfam" id="TIGR00237">
    <property type="entry name" value="xseA"/>
    <property type="match status" value="1"/>
</dbReference>
<protein>
    <recommendedName>
        <fullName evidence="5">Exodeoxyribonuclease 7 large subunit</fullName>
        <ecNumber evidence="5">3.1.11.6</ecNumber>
    </recommendedName>
    <alternativeName>
        <fullName evidence="5">Exodeoxyribonuclease VII large subunit</fullName>
        <shortName evidence="5">Exonuclease VII large subunit</shortName>
    </alternativeName>
</protein>
<evidence type="ECO:0000313" key="10">
    <source>
        <dbReference type="Proteomes" id="UP001145069"/>
    </source>
</evidence>
<evidence type="ECO:0000256" key="2">
    <source>
        <dbReference type="ARBA" id="ARBA00022722"/>
    </source>
</evidence>
<dbReference type="Proteomes" id="UP001145069">
    <property type="component" value="Unassembled WGS sequence"/>
</dbReference>
<dbReference type="HAMAP" id="MF_00378">
    <property type="entry name" value="Exonuc_7_L"/>
    <property type="match status" value="1"/>
</dbReference>
<feature type="domain" description="OB-fold nucleic acid binding" evidence="8">
    <location>
        <begin position="6"/>
        <end position="101"/>
    </location>
</feature>
<dbReference type="PANTHER" id="PTHR30008:SF0">
    <property type="entry name" value="EXODEOXYRIBONUCLEASE 7 LARGE SUBUNIT"/>
    <property type="match status" value="1"/>
</dbReference>
<dbReference type="Pfam" id="PF02601">
    <property type="entry name" value="Exonuc_VII_L"/>
    <property type="match status" value="1"/>
</dbReference>
<evidence type="ECO:0000313" key="9">
    <source>
        <dbReference type="EMBL" id="MDC3415481.1"/>
    </source>
</evidence>
<dbReference type="CDD" id="cd04489">
    <property type="entry name" value="ExoVII_LU_OBF"/>
    <property type="match status" value="1"/>
</dbReference>
<evidence type="ECO:0000259" key="7">
    <source>
        <dbReference type="Pfam" id="PF02601"/>
    </source>
</evidence>
<dbReference type="GO" id="GO:0009318">
    <property type="term" value="C:exodeoxyribonuclease VII complex"/>
    <property type="evidence" value="ECO:0007669"/>
    <property type="project" value="UniProtKB-UniRule"/>
</dbReference>
<comment type="subunit">
    <text evidence="5">Heterooligomer composed of large and small subunits.</text>
</comment>
<keyword evidence="2 5" id="KW-0540">Nuclease</keyword>
<gene>
    <name evidence="5 9" type="primary">xseA</name>
    <name evidence="9" type="ORF">NC799_00945</name>
</gene>
<dbReference type="InterPro" id="IPR020579">
    <property type="entry name" value="Exonuc_VII_lsu_C"/>
</dbReference>
<accession>A0A9X4ADJ9</accession>
<evidence type="ECO:0000259" key="8">
    <source>
        <dbReference type="Pfam" id="PF13742"/>
    </source>
</evidence>
<dbReference type="GO" id="GO:0008855">
    <property type="term" value="F:exodeoxyribonuclease VII activity"/>
    <property type="evidence" value="ECO:0007669"/>
    <property type="project" value="UniProtKB-UniRule"/>
</dbReference>
<keyword evidence="10" id="KW-1185">Reference proteome</keyword>
<proteinExistence type="inferred from homology"/>
<dbReference type="InterPro" id="IPR003753">
    <property type="entry name" value="Exonuc_VII_L"/>
</dbReference>
<dbReference type="AlphaFoldDB" id="A0A9X4ADJ9"/>
<comment type="similarity">
    <text evidence="5 6">Belongs to the XseA family.</text>
</comment>
<dbReference type="GO" id="GO:0005737">
    <property type="term" value="C:cytoplasm"/>
    <property type="evidence" value="ECO:0007669"/>
    <property type="project" value="UniProtKB-SubCell"/>
</dbReference>
<evidence type="ECO:0000256" key="1">
    <source>
        <dbReference type="ARBA" id="ARBA00022490"/>
    </source>
</evidence>
<dbReference type="InterPro" id="IPR025824">
    <property type="entry name" value="OB-fold_nuc-bd_dom"/>
</dbReference>